<proteinExistence type="predicted"/>
<evidence type="ECO:0000313" key="3">
    <source>
        <dbReference type="Proteomes" id="UP000620874"/>
    </source>
</evidence>
<sequence length="581" mass="63335">MTNRGLKINTLRGLFALSLLGITACVDNAYDLSKDVDMTITVGGENLSIPGSNTDSITLEKIFDLDPESDVQADADGNYALTMNGEGSESTVNVENVTIEGDQITTEASTTTLDFEYVPSQNAEADVNDQTSFRVDKTDVTTDVTALYYSDVTSTSSLNIKFSGNARQMHLAEGFKITFPSYLTISSDGDSRFLIEGNTLTFTEDVPVRSGETLSVPVSVTAINFESMGDNEGLIAPGHLVINGDIPVEGHAYLRAEDFLTQQNVQLELNTELNIGNIELTEVTAMVDPQVDITIDPVTVNDLPEFLQDNEVRIDMTDPKIYLYVSNESPVAVNFTADLMPYKETQLLHTIALGNKENGTEEIIIPANRTDYVICLHRLSDDAGITADEIITVSNLNDLVETIPDEIRIENIEATAVQERITMTLGRDYTVKTDYNVVAPLQFNNGTEIVYNDQMDGWNSDMEDLDVRHAEISLDATNTIPLGMTMTANAIDRDGNVMDEITATVEGNITAGTPENPSSSKLTIRLESHADGALKNMDGISYRVVAEVPTEVQGQVLNEKQALVLDNVIITVRGGITVDLN</sequence>
<keyword evidence="3" id="KW-1185">Reference proteome</keyword>
<feature type="signal peptide" evidence="1">
    <location>
        <begin position="1"/>
        <end position="29"/>
    </location>
</feature>
<evidence type="ECO:0008006" key="4">
    <source>
        <dbReference type="Google" id="ProtNLM"/>
    </source>
</evidence>
<feature type="chain" id="PRO_5047051519" description="DUF4493 domain-containing protein" evidence="1">
    <location>
        <begin position="30"/>
        <end position="581"/>
    </location>
</feature>
<dbReference type="PROSITE" id="PS51257">
    <property type="entry name" value="PROKAR_LIPOPROTEIN"/>
    <property type="match status" value="1"/>
</dbReference>
<accession>A0ABR8Y6K4</accession>
<comment type="caution">
    <text evidence="2">The sequence shown here is derived from an EMBL/GenBank/DDBJ whole genome shotgun (WGS) entry which is preliminary data.</text>
</comment>
<name>A0ABR8Y6K4_9BACT</name>
<gene>
    <name evidence="2" type="ORF">H9625_04900</name>
</gene>
<dbReference type="EMBL" id="JACSPP010000009">
    <property type="protein sequence ID" value="MBD8039792.1"/>
    <property type="molecule type" value="Genomic_DNA"/>
</dbReference>
<reference evidence="2 3" key="1">
    <citation type="submission" date="2020-08" db="EMBL/GenBank/DDBJ databases">
        <title>A Genomic Blueprint of the Chicken Gut Microbiome.</title>
        <authorList>
            <person name="Gilroy R."/>
            <person name="Ravi A."/>
            <person name="Getino M."/>
            <person name="Pursley I."/>
            <person name="Horton D.L."/>
            <person name="Alikhan N.-F."/>
            <person name="Baker D."/>
            <person name="Gharbi K."/>
            <person name="Hall N."/>
            <person name="Watson M."/>
            <person name="Adriaenssens E.M."/>
            <person name="Foster-Nyarko E."/>
            <person name="Jarju S."/>
            <person name="Secka A."/>
            <person name="Antonio M."/>
            <person name="Oren A."/>
            <person name="Chaudhuri R."/>
            <person name="La Ragione R.M."/>
            <person name="Hildebrand F."/>
            <person name="Pallen M.J."/>
        </authorList>
    </citation>
    <scope>NUCLEOTIDE SEQUENCE [LARGE SCALE GENOMIC DNA]</scope>
    <source>
        <strain evidence="2 3">Sa1CVN1</strain>
    </source>
</reference>
<dbReference type="Proteomes" id="UP000620874">
    <property type="component" value="Unassembled WGS sequence"/>
</dbReference>
<dbReference type="RefSeq" id="WP_140400128.1">
    <property type="nucleotide sequence ID" value="NZ_JACSPP010000009.1"/>
</dbReference>
<organism evidence="2 3">
    <name type="scientific">Phocaeicola intestinalis</name>
    <dbReference type="NCBI Taxonomy" id="2762212"/>
    <lineage>
        <taxon>Bacteria</taxon>
        <taxon>Pseudomonadati</taxon>
        <taxon>Bacteroidota</taxon>
        <taxon>Bacteroidia</taxon>
        <taxon>Bacteroidales</taxon>
        <taxon>Bacteroidaceae</taxon>
        <taxon>Phocaeicola</taxon>
    </lineage>
</organism>
<keyword evidence="1" id="KW-0732">Signal</keyword>
<evidence type="ECO:0000256" key="1">
    <source>
        <dbReference type="SAM" id="SignalP"/>
    </source>
</evidence>
<evidence type="ECO:0000313" key="2">
    <source>
        <dbReference type="EMBL" id="MBD8039792.1"/>
    </source>
</evidence>
<protein>
    <recommendedName>
        <fullName evidence="4">DUF4493 domain-containing protein</fullName>
    </recommendedName>
</protein>